<feature type="region of interest" description="Disordered" evidence="5">
    <location>
        <begin position="348"/>
        <end position="421"/>
    </location>
</feature>
<dbReference type="FunFam" id="1.10.10.60:FF:000002">
    <property type="entry name" value="Myb family transcription factor"/>
    <property type="match status" value="1"/>
</dbReference>
<evidence type="ECO:0000259" key="6">
    <source>
        <dbReference type="PROSITE" id="PS51294"/>
    </source>
</evidence>
<name>A0A7N0RHW0_KALFE</name>
<reference evidence="7" key="1">
    <citation type="submission" date="2021-01" db="UniProtKB">
        <authorList>
            <consortium name="EnsemblPlants"/>
        </authorList>
    </citation>
    <scope>IDENTIFICATION</scope>
</reference>
<evidence type="ECO:0000256" key="4">
    <source>
        <dbReference type="ARBA" id="ARBA00023242"/>
    </source>
</evidence>
<dbReference type="SUPFAM" id="SSF46689">
    <property type="entry name" value="Homeodomain-like"/>
    <property type="match status" value="1"/>
</dbReference>
<feature type="region of interest" description="Disordered" evidence="5">
    <location>
        <begin position="1"/>
        <end position="93"/>
    </location>
</feature>
<evidence type="ECO:0000313" key="8">
    <source>
        <dbReference type="Proteomes" id="UP000594263"/>
    </source>
</evidence>
<dbReference type="GO" id="GO:0003700">
    <property type="term" value="F:DNA-binding transcription factor activity"/>
    <property type="evidence" value="ECO:0007669"/>
    <property type="project" value="InterPro"/>
</dbReference>
<evidence type="ECO:0000256" key="1">
    <source>
        <dbReference type="ARBA" id="ARBA00004123"/>
    </source>
</evidence>
<dbReference type="NCBIfam" id="TIGR01557">
    <property type="entry name" value="myb_SHAQKYF"/>
    <property type="match status" value="1"/>
</dbReference>
<protein>
    <recommendedName>
        <fullName evidence="6">HTH myb-type domain-containing protein</fullName>
    </recommendedName>
</protein>
<comment type="subcellular location">
    <subcellularLocation>
        <location evidence="1">Nucleus</location>
    </subcellularLocation>
</comment>
<dbReference type="GO" id="GO:0003677">
    <property type="term" value="F:DNA binding"/>
    <property type="evidence" value="ECO:0007669"/>
    <property type="project" value="InterPro"/>
</dbReference>
<dbReference type="Gramene" id="Kaladp0011s0359.2.v1.1">
    <property type="protein sequence ID" value="Kaladp0011s0359.2.v1.1"/>
    <property type="gene ID" value="Kaladp0011s0359.v1.1"/>
</dbReference>
<evidence type="ECO:0000256" key="3">
    <source>
        <dbReference type="ARBA" id="ARBA00023163"/>
    </source>
</evidence>
<dbReference type="InterPro" id="IPR006447">
    <property type="entry name" value="Myb_dom_plants"/>
</dbReference>
<dbReference type="Pfam" id="PF00249">
    <property type="entry name" value="Myb_DNA-binding"/>
    <property type="match status" value="1"/>
</dbReference>
<dbReference type="InterPro" id="IPR001005">
    <property type="entry name" value="SANT/Myb"/>
</dbReference>
<dbReference type="Gramene" id="Kaladp0011s0359.1.v1.1">
    <property type="protein sequence ID" value="Kaladp0011s0359.1.v1.1"/>
    <property type="gene ID" value="Kaladp0011s0359.v1.1"/>
</dbReference>
<dbReference type="AlphaFoldDB" id="A0A7N0RHW0"/>
<evidence type="ECO:0000256" key="2">
    <source>
        <dbReference type="ARBA" id="ARBA00023015"/>
    </source>
</evidence>
<dbReference type="Gene3D" id="1.10.10.60">
    <property type="entry name" value="Homeodomain-like"/>
    <property type="match status" value="1"/>
</dbReference>
<keyword evidence="8" id="KW-1185">Reference proteome</keyword>
<dbReference type="PANTHER" id="PTHR31314">
    <property type="entry name" value="MYB FAMILY TRANSCRIPTION FACTOR PHL7-LIKE"/>
    <property type="match status" value="1"/>
</dbReference>
<sequence>MASSTEKPTEAAIEIISGDESYTSSSSRGAKADHSTTYKSSPTVLDLNERAATGGVQEEDNGDCDGDDDNEEGNSTSGNNEDRGGREIRSNGMNTVRQYVRSKMPRLRWSPDLHMCFVLAVQRLGGQERATPKLVLQLMNVKGLSIAHVKSHLQMYRSKKLDESGQVLSHHQNGPYSHGKHHHQMMEIMCRKGVHTSSHPYAHPHFKMDSSRSGTGSLNNHVEFPSFRQSLSSTRNQNWPVGSNRRWSEDLGLAPGCAPDHEPRASDVSKHFAGPVRQSHFLEKRWTASGLGLNAAYDWDKKHPSDDHQMMNLSSVLSLSNPQTSSTTWSPTTSPMLTTACLRFKEAVSDSSPTPNLQLSLGHADETETKPSDDPSQRHAKGSSSSSIIDTALSLSLSPAATTPKPKADNNGDDQDEEEERIVMKLGNGASLKWLPARAGNEDEYFRI</sequence>
<dbReference type="EnsemblPlants" id="Kaladp0011s0359.2.v1.1">
    <property type="protein sequence ID" value="Kaladp0011s0359.2.v1.1"/>
    <property type="gene ID" value="Kaladp0011s0359.v1.1"/>
</dbReference>
<dbReference type="InterPro" id="IPR046955">
    <property type="entry name" value="PHR1-like"/>
</dbReference>
<keyword evidence="3" id="KW-0804">Transcription</keyword>
<organism evidence="7 8">
    <name type="scientific">Kalanchoe fedtschenkoi</name>
    <name type="common">Lavender scallops</name>
    <name type="synonym">South American air plant</name>
    <dbReference type="NCBI Taxonomy" id="63787"/>
    <lineage>
        <taxon>Eukaryota</taxon>
        <taxon>Viridiplantae</taxon>
        <taxon>Streptophyta</taxon>
        <taxon>Embryophyta</taxon>
        <taxon>Tracheophyta</taxon>
        <taxon>Spermatophyta</taxon>
        <taxon>Magnoliopsida</taxon>
        <taxon>eudicotyledons</taxon>
        <taxon>Gunneridae</taxon>
        <taxon>Pentapetalae</taxon>
        <taxon>Saxifragales</taxon>
        <taxon>Crassulaceae</taxon>
        <taxon>Kalanchoe</taxon>
    </lineage>
</organism>
<dbReference type="InterPro" id="IPR009057">
    <property type="entry name" value="Homeodomain-like_sf"/>
</dbReference>
<feature type="compositionally biased region" description="Acidic residues" evidence="5">
    <location>
        <begin position="411"/>
        <end position="420"/>
    </location>
</feature>
<dbReference type="Proteomes" id="UP000594263">
    <property type="component" value="Unplaced"/>
</dbReference>
<evidence type="ECO:0000313" key="7">
    <source>
        <dbReference type="EnsemblPlants" id="Kaladp0011s0359.2.v1.1"/>
    </source>
</evidence>
<feature type="domain" description="HTH myb-type" evidence="6">
    <location>
        <begin position="101"/>
        <end position="161"/>
    </location>
</feature>
<keyword evidence="4" id="KW-0539">Nucleus</keyword>
<proteinExistence type="predicted"/>
<feature type="compositionally biased region" description="Polar residues" evidence="5">
    <location>
        <begin position="349"/>
        <end position="359"/>
    </location>
</feature>
<evidence type="ECO:0000256" key="5">
    <source>
        <dbReference type="SAM" id="MobiDB-lite"/>
    </source>
</evidence>
<keyword evidence="2" id="KW-0805">Transcription regulation</keyword>
<accession>A0A7N0RHW0</accession>
<feature type="compositionally biased region" description="Low complexity" evidence="5">
    <location>
        <begin position="383"/>
        <end position="398"/>
    </location>
</feature>
<feature type="compositionally biased region" description="Basic and acidic residues" evidence="5">
    <location>
        <begin position="80"/>
        <end position="89"/>
    </location>
</feature>
<dbReference type="InterPro" id="IPR017930">
    <property type="entry name" value="Myb_dom"/>
</dbReference>
<dbReference type="PROSITE" id="PS51294">
    <property type="entry name" value="HTH_MYB"/>
    <property type="match status" value="1"/>
</dbReference>
<dbReference type="EnsemblPlants" id="Kaladp0011s0359.1.v1.1">
    <property type="protein sequence ID" value="Kaladp0011s0359.1.v1.1"/>
    <property type="gene ID" value="Kaladp0011s0359.v1.1"/>
</dbReference>
<feature type="compositionally biased region" description="Acidic residues" evidence="5">
    <location>
        <begin position="57"/>
        <end position="72"/>
    </location>
</feature>
<dbReference type="PANTHER" id="PTHR31314:SF164">
    <property type="entry name" value="HTH MYB-TYPE DOMAIN-CONTAINING PROTEIN"/>
    <property type="match status" value="1"/>
</dbReference>
<dbReference type="GO" id="GO:0005634">
    <property type="term" value="C:nucleus"/>
    <property type="evidence" value="ECO:0007669"/>
    <property type="project" value="UniProtKB-SubCell"/>
</dbReference>
<feature type="compositionally biased region" description="Basic and acidic residues" evidence="5">
    <location>
        <begin position="363"/>
        <end position="377"/>
    </location>
</feature>